<gene>
    <name evidence="2" type="ORF">E3C22_19175</name>
</gene>
<dbReference type="RefSeq" id="WP_167591830.1">
    <property type="nucleotide sequence ID" value="NZ_SOZD01000006.1"/>
</dbReference>
<dbReference type="GO" id="GO:0006355">
    <property type="term" value="P:regulation of DNA-templated transcription"/>
    <property type="evidence" value="ECO:0007669"/>
    <property type="project" value="InterPro"/>
</dbReference>
<feature type="domain" description="Antitoxin FitA-like ribbon-helix-helix" evidence="1">
    <location>
        <begin position="11"/>
        <end position="47"/>
    </location>
</feature>
<reference evidence="2 3" key="1">
    <citation type="submission" date="2019-03" db="EMBL/GenBank/DDBJ databases">
        <title>Jiella endophytica sp. nov., a novel endophytic bacterium isolated from root of Ficus microcarpa Linn. f.</title>
        <authorList>
            <person name="Tuo L."/>
        </authorList>
    </citation>
    <scope>NUCLEOTIDE SEQUENCE [LARGE SCALE GENOMIC DNA]</scope>
    <source>
        <strain evidence="2 3">CBS5Q-3</strain>
    </source>
</reference>
<accession>A0A4Y8RDJ5</accession>
<dbReference type="AlphaFoldDB" id="A0A4Y8RDJ5"/>
<name>A0A4Y8RDJ5_9HYPH</name>
<sequence>MSQALPEDTVASLTIDHLDDAVMRRLEGLAKAHGRSVVDEARELISTVAAEPEAAQVRREWDEDKERRLQRILSLGEKPKEPFDQKAYTDELWNFVE</sequence>
<dbReference type="InterPro" id="IPR010985">
    <property type="entry name" value="Ribbon_hlx_hlx"/>
</dbReference>
<keyword evidence="3" id="KW-1185">Reference proteome</keyword>
<evidence type="ECO:0000259" key="1">
    <source>
        <dbReference type="Pfam" id="PF22513"/>
    </source>
</evidence>
<evidence type="ECO:0000313" key="3">
    <source>
        <dbReference type="Proteomes" id="UP000298179"/>
    </source>
</evidence>
<protein>
    <recommendedName>
        <fullName evidence="1">Antitoxin FitA-like ribbon-helix-helix domain-containing protein</fullName>
    </recommendedName>
</protein>
<dbReference type="InterPro" id="IPR053853">
    <property type="entry name" value="FitA-like_RHH"/>
</dbReference>
<evidence type="ECO:0000313" key="2">
    <source>
        <dbReference type="EMBL" id="TFF19802.1"/>
    </source>
</evidence>
<dbReference type="SUPFAM" id="SSF47598">
    <property type="entry name" value="Ribbon-helix-helix"/>
    <property type="match status" value="1"/>
</dbReference>
<dbReference type="EMBL" id="SOZD01000006">
    <property type="protein sequence ID" value="TFF19802.1"/>
    <property type="molecule type" value="Genomic_DNA"/>
</dbReference>
<dbReference type="Pfam" id="PF22513">
    <property type="entry name" value="FitA-like_RHH"/>
    <property type="match status" value="1"/>
</dbReference>
<organism evidence="2 3">
    <name type="scientific">Jiella endophytica</name>
    <dbReference type="NCBI Taxonomy" id="2558362"/>
    <lineage>
        <taxon>Bacteria</taxon>
        <taxon>Pseudomonadati</taxon>
        <taxon>Pseudomonadota</taxon>
        <taxon>Alphaproteobacteria</taxon>
        <taxon>Hyphomicrobiales</taxon>
        <taxon>Aurantimonadaceae</taxon>
        <taxon>Jiella</taxon>
    </lineage>
</organism>
<proteinExistence type="predicted"/>
<dbReference type="Proteomes" id="UP000298179">
    <property type="component" value="Unassembled WGS sequence"/>
</dbReference>
<comment type="caution">
    <text evidence="2">The sequence shown here is derived from an EMBL/GenBank/DDBJ whole genome shotgun (WGS) entry which is preliminary data.</text>
</comment>